<proteinExistence type="predicted"/>
<dbReference type="Proteomes" id="UP000186218">
    <property type="component" value="Unassembled WGS sequence"/>
</dbReference>
<organism evidence="1 2">
    <name type="scientific">Williamsia sterculiae</name>
    <dbReference type="NCBI Taxonomy" id="1344003"/>
    <lineage>
        <taxon>Bacteria</taxon>
        <taxon>Bacillati</taxon>
        <taxon>Actinomycetota</taxon>
        <taxon>Actinomycetes</taxon>
        <taxon>Mycobacteriales</taxon>
        <taxon>Nocardiaceae</taxon>
        <taxon>Williamsia</taxon>
    </lineage>
</organism>
<protein>
    <submittedName>
        <fullName evidence="1">Propionate CoA-transferase</fullName>
    </submittedName>
</protein>
<evidence type="ECO:0000313" key="2">
    <source>
        <dbReference type="Proteomes" id="UP000186218"/>
    </source>
</evidence>
<dbReference type="RefSeq" id="WP_076481664.1">
    <property type="nucleotide sequence ID" value="NZ_FTNT01000010.1"/>
</dbReference>
<dbReference type="EMBL" id="FTNT01000010">
    <property type="protein sequence ID" value="SIS17898.1"/>
    <property type="molecule type" value="Genomic_DNA"/>
</dbReference>
<keyword evidence="2" id="KW-1185">Reference proteome</keyword>
<accession>A0A1N7GZL9</accession>
<dbReference type="PANTHER" id="PTHR43293:SF1">
    <property type="entry name" value="ACETATE COA-TRANSFERASE YDIF"/>
    <property type="match status" value="1"/>
</dbReference>
<dbReference type="SMART" id="SM00882">
    <property type="entry name" value="CoA_trans"/>
    <property type="match status" value="1"/>
</dbReference>
<reference evidence="1 2" key="1">
    <citation type="submission" date="2017-01" db="EMBL/GenBank/DDBJ databases">
        <authorList>
            <person name="Mah S.A."/>
            <person name="Swanson W.J."/>
            <person name="Moy G.W."/>
            <person name="Vacquier V.D."/>
        </authorList>
    </citation>
    <scope>NUCLEOTIDE SEQUENCE [LARGE SCALE GENOMIC DNA]</scope>
    <source>
        <strain evidence="1 2">CPCC 203464</strain>
    </source>
</reference>
<dbReference type="InterPro" id="IPR004165">
    <property type="entry name" value="CoA_trans_fam_I"/>
</dbReference>
<dbReference type="OrthoDB" id="9813111at2"/>
<dbReference type="SUPFAM" id="SSF100950">
    <property type="entry name" value="NagB/RpiA/CoA transferase-like"/>
    <property type="match status" value="2"/>
</dbReference>
<gene>
    <name evidence="1" type="ORF">SAMN05445060_3323</name>
</gene>
<dbReference type="PANTHER" id="PTHR43293">
    <property type="entry name" value="ACETATE COA-TRANSFERASE YDIF"/>
    <property type="match status" value="1"/>
</dbReference>
<evidence type="ECO:0000313" key="1">
    <source>
        <dbReference type="EMBL" id="SIS17898.1"/>
    </source>
</evidence>
<dbReference type="Pfam" id="PF01144">
    <property type="entry name" value="CoA_trans"/>
    <property type="match status" value="1"/>
</dbReference>
<keyword evidence="1" id="KW-0808">Transferase</keyword>
<name>A0A1N7GZL9_9NOCA</name>
<sequence length="658" mass="71477">MQSFSDTQLPTSARDKVVTAAEAVRLIRDGDTLAIEGFGGTGFPEELTIALEERFLSTQSPRDLGLVFTTAQGDRRGRGLDRICHDGMLAHAVGGHFGMSPAIQKLAIENAIEAHNLPQGVLAQLYRDSAAGKPGLLTHVGLGTFVDPRHGGGKVNERTSRDLVELMTIDGREYLFYKALEVDVALLRGTTADPDGNVSMEREALTLETLSIATAVHNRGGLVIVQVERLAATGQLNPREVKIPGVLVDCVVVGRPEHHWQTFATPYAPGFSGEMRRVPLRSVAPLPLSERKVIARRAALELRPNSVVNLGIGMPEGIAAVAKEEHIFDFLTLTAEPGVIGGLPAGGLDFGAAVNAHAIIDQPYQFDFYDGGGLDAAFLGMAEVDREGNVNVSRFGPKLAGAGGFINISQNSKQLFFLGTFLAPSRTTVQNGRLVASDEPGHTKFVEQVEQRTFSGVRASELGRSVLYITDRCVFLLTEDGLELTEVAPGLDLDTDILAHMQFTPIVRGTPKLMDARLFAAATMGLKDDLTTVPLDARFVYDEGRNIFFLNMEGMTLSTADEVGHVRDELESRLEAIGNKVHLVANYDNFRLPDDLYDLYVASADDFTNRFYLSASRYTTSSFMRLKLHDHLASRGVAPHLFENRSDATAHVAAVGRR</sequence>
<dbReference type="InterPro" id="IPR037171">
    <property type="entry name" value="NagB/RpiA_transferase-like"/>
</dbReference>
<dbReference type="GO" id="GO:0008410">
    <property type="term" value="F:CoA-transferase activity"/>
    <property type="evidence" value="ECO:0007669"/>
    <property type="project" value="InterPro"/>
</dbReference>
<dbReference type="STRING" id="1344003.SAMN05445060_3323"/>
<dbReference type="Gene3D" id="3.40.1080.10">
    <property type="entry name" value="Glutaconate Coenzyme A-transferase"/>
    <property type="match status" value="2"/>
</dbReference>
<dbReference type="AlphaFoldDB" id="A0A1N7GZL9"/>